<feature type="compositionally biased region" description="Basic and acidic residues" evidence="1">
    <location>
        <begin position="1"/>
        <end position="20"/>
    </location>
</feature>
<accession>A0A101RU83</accession>
<sequence length="62" mass="6514">MDKLKPNDEPGKQKTAEHRIPLARLASHADSLTSGGLRRVVSQAGPDRGPAPVLVAAFQSAV</sequence>
<evidence type="ECO:0000313" key="3">
    <source>
        <dbReference type="Proteomes" id="UP000054375"/>
    </source>
</evidence>
<evidence type="ECO:0008006" key="4">
    <source>
        <dbReference type="Google" id="ProtNLM"/>
    </source>
</evidence>
<keyword evidence="3" id="KW-1185">Reference proteome</keyword>
<reference evidence="2 3" key="1">
    <citation type="submission" date="2015-10" db="EMBL/GenBank/DDBJ databases">
        <title>Draft genome sequence of Streptomyces griseorubiginosus DSM 40469, type strain for the species Streptomyces griseorubiginosus.</title>
        <authorList>
            <person name="Ruckert C."/>
            <person name="Winkler A."/>
            <person name="Kalinowski J."/>
            <person name="Kampfer P."/>
            <person name="Glaeser S."/>
        </authorList>
    </citation>
    <scope>NUCLEOTIDE SEQUENCE [LARGE SCALE GENOMIC DNA]</scope>
    <source>
        <strain evidence="2 3">DSM 40469</strain>
    </source>
</reference>
<protein>
    <recommendedName>
        <fullName evidence="4">FXSXX-COOH protein</fullName>
    </recommendedName>
</protein>
<name>A0A101RU83_9ACTN</name>
<organism evidence="2 3">
    <name type="scientific">Streptomyces griseorubiginosus</name>
    <dbReference type="NCBI Taxonomy" id="67304"/>
    <lineage>
        <taxon>Bacteria</taxon>
        <taxon>Bacillati</taxon>
        <taxon>Actinomycetota</taxon>
        <taxon>Actinomycetes</taxon>
        <taxon>Kitasatosporales</taxon>
        <taxon>Streptomycetaceae</taxon>
        <taxon>Streptomyces</taxon>
    </lineage>
</organism>
<dbReference type="AlphaFoldDB" id="A0A101RU83"/>
<evidence type="ECO:0000313" key="2">
    <source>
        <dbReference type="EMBL" id="KUN61834.1"/>
    </source>
</evidence>
<dbReference type="Proteomes" id="UP000054375">
    <property type="component" value="Unassembled WGS sequence"/>
</dbReference>
<feature type="region of interest" description="Disordered" evidence="1">
    <location>
        <begin position="1"/>
        <end position="27"/>
    </location>
</feature>
<dbReference type="EMBL" id="LMWV01000026">
    <property type="protein sequence ID" value="KUN61834.1"/>
    <property type="molecule type" value="Genomic_DNA"/>
</dbReference>
<gene>
    <name evidence="2" type="ORF">AQJ54_32380</name>
</gene>
<proteinExistence type="predicted"/>
<comment type="caution">
    <text evidence="2">The sequence shown here is derived from an EMBL/GenBank/DDBJ whole genome shotgun (WGS) entry which is preliminary data.</text>
</comment>
<evidence type="ECO:0000256" key="1">
    <source>
        <dbReference type="SAM" id="MobiDB-lite"/>
    </source>
</evidence>